<gene>
    <name evidence="1" type="ORF">APZ42_015362</name>
</gene>
<accession>A0A162PE30</accession>
<protein>
    <submittedName>
        <fullName evidence="1">Uncharacterized protein</fullName>
    </submittedName>
</protein>
<evidence type="ECO:0000313" key="1">
    <source>
        <dbReference type="EMBL" id="KZS18770.1"/>
    </source>
</evidence>
<sequence>MIFLSGKETLSRSRRGLEVVPFKNRISLLNVVPHADLQNHPSQLNLKTICFQLISLKVGLCLSHWFW</sequence>
<dbReference type="AlphaFoldDB" id="A0A162PE30"/>
<keyword evidence="2" id="KW-1185">Reference proteome</keyword>
<evidence type="ECO:0000313" key="2">
    <source>
        <dbReference type="Proteomes" id="UP000076858"/>
    </source>
</evidence>
<dbReference type="EMBL" id="LRGB01000512">
    <property type="protein sequence ID" value="KZS18770.1"/>
    <property type="molecule type" value="Genomic_DNA"/>
</dbReference>
<dbReference type="Proteomes" id="UP000076858">
    <property type="component" value="Unassembled WGS sequence"/>
</dbReference>
<proteinExistence type="predicted"/>
<reference evidence="1 2" key="1">
    <citation type="submission" date="2016-03" db="EMBL/GenBank/DDBJ databases">
        <title>EvidentialGene: Evidence-directed Construction of Genes on Genomes.</title>
        <authorList>
            <person name="Gilbert D.G."/>
            <person name="Choi J.-H."/>
            <person name="Mockaitis K."/>
            <person name="Colbourne J."/>
            <person name="Pfrender M."/>
        </authorList>
    </citation>
    <scope>NUCLEOTIDE SEQUENCE [LARGE SCALE GENOMIC DNA]</scope>
    <source>
        <strain evidence="1 2">Xinb3</strain>
        <tissue evidence="1">Complete organism</tissue>
    </source>
</reference>
<organism evidence="1 2">
    <name type="scientific">Daphnia magna</name>
    <dbReference type="NCBI Taxonomy" id="35525"/>
    <lineage>
        <taxon>Eukaryota</taxon>
        <taxon>Metazoa</taxon>
        <taxon>Ecdysozoa</taxon>
        <taxon>Arthropoda</taxon>
        <taxon>Crustacea</taxon>
        <taxon>Branchiopoda</taxon>
        <taxon>Diplostraca</taxon>
        <taxon>Cladocera</taxon>
        <taxon>Anomopoda</taxon>
        <taxon>Daphniidae</taxon>
        <taxon>Daphnia</taxon>
    </lineage>
</organism>
<name>A0A162PE30_9CRUS</name>
<comment type="caution">
    <text evidence="1">The sequence shown here is derived from an EMBL/GenBank/DDBJ whole genome shotgun (WGS) entry which is preliminary data.</text>
</comment>